<organism evidence="2 3">
    <name type="scientific">Dokdonia pacifica</name>
    <dbReference type="NCBI Taxonomy" id="1627892"/>
    <lineage>
        <taxon>Bacteria</taxon>
        <taxon>Pseudomonadati</taxon>
        <taxon>Bacteroidota</taxon>
        <taxon>Flavobacteriia</taxon>
        <taxon>Flavobacteriales</taxon>
        <taxon>Flavobacteriaceae</taxon>
        <taxon>Dokdonia</taxon>
    </lineage>
</organism>
<evidence type="ECO:0000259" key="1">
    <source>
        <dbReference type="Pfam" id="PF13672"/>
    </source>
</evidence>
<gene>
    <name evidence="2" type="ORF">SAMN06265376_104447</name>
</gene>
<dbReference type="RefSeq" id="WP_089372231.1">
    <property type="nucleotide sequence ID" value="NZ_BMEP01000008.1"/>
</dbReference>
<evidence type="ECO:0000313" key="3">
    <source>
        <dbReference type="Proteomes" id="UP000198379"/>
    </source>
</evidence>
<dbReference type="Gene3D" id="3.60.40.10">
    <property type="entry name" value="PPM-type phosphatase domain"/>
    <property type="match status" value="1"/>
</dbReference>
<accession>A0A239AJN6</accession>
<reference evidence="2 3" key="1">
    <citation type="submission" date="2017-06" db="EMBL/GenBank/DDBJ databases">
        <authorList>
            <person name="Kim H.J."/>
            <person name="Triplett B.A."/>
        </authorList>
    </citation>
    <scope>NUCLEOTIDE SEQUENCE [LARGE SCALE GENOMIC DNA]</scope>
    <source>
        <strain evidence="2 3">DSM 25597</strain>
    </source>
</reference>
<feature type="domain" description="PPM-type phosphatase" evidence="1">
    <location>
        <begin position="87"/>
        <end position="308"/>
    </location>
</feature>
<proteinExistence type="predicted"/>
<evidence type="ECO:0000313" key="2">
    <source>
        <dbReference type="EMBL" id="SNR95123.1"/>
    </source>
</evidence>
<dbReference type="Proteomes" id="UP000198379">
    <property type="component" value="Unassembled WGS sequence"/>
</dbReference>
<dbReference type="InterPro" id="IPR036457">
    <property type="entry name" value="PPM-type-like_dom_sf"/>
</dbReference>
<dbReference type="OrthoDB" id="963478at2"/>
<name>A0A239AJN6_9FLAO</name>
<dbReference type="InterPro" id="IPR001932">
    <property type="entry name" value="PPM-type_phosphatase-like_dom"/>
</dbReference>
<keyword evidence="3" id="KW-1185">Reference proteome</keyword>
<dbReference type="EMBL" id="FZNY01000004">
    <property type="protein sequence ID" value="SNR95123.1"/>
    <property type="molecule type" value="Genomic_DNA"/>
</dbReference>
<protein>
    <submittedName>
        <fullName evidence="2">Protein phosphatase 2C</fullName>
    </submittedName>
</protein>
<dbReference type="AlphaFoldDB" id="A0A239AJN6"/>
<dbReference type="Pfam" id="PF13672">
    <property type="entry name" value="PP2C_2"/>
    <property type="match status" value="1"/>
</dbReference>
<sequence length="355" mass="40478">MIEIIIFSVLLSLSFLIIQVYKINIWIRKHDIHQKSCHNSAIEESKKQESKIKKKILGFEFFNVTSPKAITDRPIWIIPHGSKIGLQHLSSKEPIPCQDSNGVKMINNASGIAVICDGAGSAKNSHIGSQFTVKRALDTFSQIISDNNWSDQKIPSEAEWKAVSLKGLKKIRHELEQFAKEKNKDSKSYACTIIVVIFFKEALFVTHIGDGRAAYQDKEGIWKPLINPHKGDEANQTIFITSDAWLLDNFKMKNILVPETCIITEPIKAFTLMSDGLESHSFELGYFDEENEVFVEKNQPYPKFFDPLRDTILKLNSDGENFDIIQEKWHEFLENGTERLKNEPDDKTLILGVKI</sequence>
<dbReference type="SUPFAM" id="SSF81606">
    <property type="entry name" value="PP2C-like"/>
    <property type="match status" value="1"/>
</dbReference>